<proteinExistence type="predicted"/>
<organism evidence="1 2">
    <name type="scientific">Symbiodinium microadriaticum</name>
    <name type="common">Dinoflagellate</name>
    <name type="synonym">Zooxanthella microadriatica</name>
    <dbReference type="NCBI Taxonomy" id="2951"/>
    <lineage>
        <taxon>Eukaryota</taxon>
        <taxon>Sar</taxon>
        <taxon>Alveolata</taxon>
        <taxon>Dinophyceae</taxon>
        <taxon>Suessiales</taxon>
        <taxon>Symbiodiniaceae</taxon>
        <taxon>Symbiodinium</taxon>
    </lineage>
</organism>
<accession>A0A1Q9DM14</accession>
<dbReference type="EMBL" id="LSRX01000475">
    <property type="protein sequence ID" value="OLP96216.1"/>
    <property type="molecule type" value="Genomic_DNA"/>
</dbReference>
<comment type="caution">
    <text evidence="1">The sequence shown here is derived from an EMBL/GenBank/DDBJ whole genome shotgun (WGS) entry which is preliminary data.</text>
</comment>
<evidence type="ECO:0000313" key="1">
    <source>
        <dbReference type="EMBL" id="OLP96216.1"/>
    </source>
</evidence>
<protein>
    <submittedName>
        <fullName evidence="1">Uncharacterized protein</fullName>
    </submittedName>
</protein>
<dbReference type="Proteomes" id="UP000186817">
    <property type="component" value="Unassembled WGS sequence"/>
</dbReference>
<dbReference type="AlphaFoldDB" id="A0A1Q9DM14"/>
<dbReference type="OrthoDB" id="447476at2759"/>
<keyword evidence="2" id="KW-1185">Reference proteome</keyword>
<name>A0A1Q9DM14_SYMMI</name>
<sequence>MERKHKTITRYAGSIQNTKVFERSLYEVIAHELWHLENLAESPSGFALVNPKKRTPAKLRDLVLQSFPGVPKEDLSVATNLRLPGGGVASKGDMCLLKGDNARAAPWDCLREYQKQTHSALWTEVEQPVIIDSTVEFKRRALQLRVTSDIIDALIAARGASSRNRMALQFVILDLERFVFMLQEQTVTYVRPELCTSRAQDALQLKQTETFSFGADGEVRVENKG</sequence>
<reference evidence="1 2" key="1">
    <citation type="submission" date="2016-02" db="EMBL/GenBank/DDBJ databases">
        <title>Genome analysis of coral dinoflagellate symbionts highlights evolutionary adaptations to a symbiotic lifestyle.</title>
        <authorList>
            <person name="Aranda M."/>
            <person name="Li Y."/>
            <person name="Liew Y.J."/>
            <person name="Baumgarten S."/>
            <person name="Simakov O."/>
            <person name="Wilson M."/>
            <person name="Piel J."/>
            <person name="Ashoor H."/>
            <person name="Bougouffa S."/>
            <person name="Bajic V.B."/>
            <person name="Ryu T."/>
            <person name="Ravasi T."/>
            <person name="Bayer T."/>
            <person name="Micklem G."/>
            <person name="Kim H."/>
            <person name="Bhak J."/>
            <person name="Lajeunesse T.C."/>
            <person name="Voolstra C.R."/>
        </authorList>
    </citation>
    <scope>NUCLEOTIDE SEQUENCE [LARGE SCALE GENOMIC DNA]</scope>
    <source>
        <strain evidence="1 2">CCMP2467</strain>
    </source>
</reference>
<evidence type="ECO:0000313" key="2">
    <source>
        <dbReference type="Proteomes" id="UP000186817"/>
    </source>
</evidence>
<gene>
    <name evidence="1" type="ORF">AK812_SmicGene21558</name>
</gene>